<dbReference type="PANTHER" id="PTHR43343">
    <property type="entry name" value="PEPTIDASE S12"/>
    <property type="match status" value="1"/>
</dbReference>
<evidence type="ECO:0000256" key="3">
    <source>
        <dbReference type="SAM" id="Phobius"/>
    </source>
</evidence>
<keyword evidence="3" id="KW-0812">Transmembrane</keyword>
<evidence type="ECO:0000259" key="4">
    <source>
        <dbReference type="PROSITE" id="PS50106"/>
    </source>
</evidence>
<organism evidence="5 6">
    <name type="scientific">Saccharophagus degradans</name>
    <dbReference type="NCBI Taxonomy" id="86304"/>
    <lineage>
        <taxon>Bacteria</taxon>
        <taxon>Pseudomonadati</taxon>
        <taxon>Pseudomonadota</taxon>
        <taxon>Gammaproteobacteria</taxon>
        <taxon>Cellvibrionales</taxon>
        <taxon>Cellvibrionaceae</taxon>
        <taxon>Saccharophagus</taxon>
    </lineage>
</organism>
<dbReference type="Pfam" id="PF13180">
    <property type="entry name" value="PDZ_2"/>
    <property type="match status" value="1"/>
</dbReference>
<dbReference type="RefSeq" id="WP_216063820.1">
    <property type="nucleotide sequence ID" value="NZ_JAHKPP010000023.1"/>
</dbReference>
<proteinExistence type="predicted"/>
<dbReference type="InterPro" id="IPR051201">
    <property type="entry name" value="Chloro_Bact_Ser_Proteases"/>
</dbReference>
<evidence type="ECO:0000313" key="6">
    <source>
        <dbReference type="Proteomes" id="UP001169760"/>
    </source>
</evidence>
<dbReference type="PANTHER" id="PTHR43343:SF3">
    <property type="entry name" value="PROTEASE DO-LIKE 8, CHLOROPLASTIC"/>
    <property type="match status" value="1"/>
</dbReference>
<sequence length="384" mass="41293">MHALLKFLIFIRWPVVTGLLASMAILLFYPSIRPAHNTGQEPAFLDFSGLEPKEQWHGPVSYAAAVSKASASVVNIYTRKQSEQRSHPYFTDPFFRRFLSRGNAPQQPKFDLGSGVIVTKDGYLLTNNHVISDAEEIVVALQDGRDAQARIVGTNQKNDLAVLKIDLDNLRPISMGSAETAQVGDVVLAIGNPFGVGQTVTQGIISATRRRGLNIADFENFIQTDAAINPGNSGGALIDTRGQLVGIATANLAQSGYTGGIGFAIPTDTAMQTLHDIIEHGRVVRGWLGVDVEGLAIRPPQGQTTQRLGGFLITGVDANSPAERAGLRAMDIIIRINDKEGNNLVWGEQEIAESRPGDKIEIEIIRDGQVQVVGVVLGENPSSG</sequence>
<feature type="domain" description="PDZ" evidence="4">
    <location>
        <begin position="277"/>
        <end position="368"/>
    </location>
</feature>
<gene>
    <name evidence="5" type="ORF">Q4521_03160</name>
</gene>
<keyword evidence="1" id="KW-0645">Protease</keyword>
<dbReference type="InterPro" id="IPR001478">
    <property type="entry name" value="PDZ"/>
</dbReference>
<evidence type="ECO:0000256" key="1">
    <source>
        <dbReference type="ARBA" id="ARBA00022670"/>
    </source>
</evidence>
<keyword evidence="3" id="KW-1133">Transmembrane helix</keyword>
<dbReference type="AlphaFoldDB" id="A0AAW7X3B9"/>
<dbReference type="EMBL" id="JAUOPB010000002">
    <property type="protein sequence ID" value="MDO6421463.1"/>
    <property type="molecule type" value="Genomic_DNA"/>
</dbReference>
<name>A0AAW7X3B9_9GAMM</name>
<keyword evidence="3" id="KW-0472">Membrane</keyword>
<comment type="caution">
    <text evidence="5">The sequence shown here is derived from an EMBL/GenBank/DDBJ whole genome shotgun (WGS) entry which is preliminary data.</text>
</comment>
<reference evidence="5" key="1">
    <citation type="submission" date="2023-07" db="EMBL/GenBank/DDBJ databases">
        <title>Genome content predicts the carbon catabolic preferences of heterotrophic bacteria.</title>
        <authorList>
            <person name="Gralka M."/>
        </authorList>
    </citation>
    <scope>NUCLEOTIDE SEQUENCE</scope>
    <source>
        <strain evidence="5">I3M17_2</strain>
    </source>
</reference>
<protein>
    <submittedName>
        <fullName evidence="5">Trypsin-like peptidase domain-containing protein</fullName>
    </submittedName>
</protein>
<evidence type="ECO:0000313" key="5">
    <source>
        <dbReference type="EMBL" id="MDO6421463.1"/>
    </source>
</evidence>
<dbReference type="GO" id="GO:0008233">
    <property type="term" value="F:peptidase activity"/>
    <property type="evidence" value="ECO:0007669"/>
    <property type="project" value="UniProtKB-KW"/>
</dbReference>
<dbReference type="PROSITE" id="PS50106">
    <property type="entry name" value="PDZ"/>
    <property type="match status" value="1"/>
</dbReference>
<dbReference type="Proteomes" id="UP001169760">
    <property type="component" value="Unassembled WGS sequence"/>
</dbReference>
<dbReference type="SMART" id="SM00228">
    <property type="entry name" value="PDZ"/>
    <property type="match status" value="1"/>
</dbReference>
<accession>A0AAW7X3B9</accession>
<keyword evidence="2" id="KW-0378">Hydrolase</keyword>
<dbReference type="GO" id="GO:0006508">
    <property type="term" value="P:proteolysis"/>
    <property type="evidence" value="ECO:0007669"/>
    <property type="project" value="UniProtKB-KW"/>
</dbReference>
<dbReference type="Pfam" id="PF13365">
    <property type="entry name" value="Trypsin_2"/>
    <property type="match status" value="1"/>
</dbReference>
<feature type="transmembrane region" description="Helical" evidence="3">
    <location>
        <begin position="7"/>
        <end position="29"/>
    </location>
</feature>
<evidence type="ECO:0000256" key="2">
    <source>
        <dbReference type="ARBA" id="ARBA00022801"/>
    </source>
</evidence>